<evidence type="ECO:0000313" key="8">
    <source>
        <dbReference type="EMBL" id="KAK6749301.1"/>
    </source>
</evidence>
<keyword evidence="9" id="KW-1185">Reference proteome</keyword>
<evidence type="ECO:0000256" key="4">
    <source>
        <dbReference type="ARBA" id="ARBA00026139"/>
    </source>
</evidence>
<proteinExistence type="inferred from homology"/>
<keyword evidence="3" id="KW-0808">Transferase</keyword>
<organism evidence="8 9">
    <name type="scientific">Necator americanus</name>
    <name type="common">Human hookworm</name>
    <dbReference type="NCBI Taxonomy" id="51031"/>
    <lineage>
        <taxon>Eukaryota</taxon>
        <taxon>Metazoa</taxon>
        <taxon>Ecdysozoa</taxon>
        <taxon>Nematoda</taxon>
        <taxon>Chromadorea</taxon>
        <taxon>Rhabditida</taxon>
        <taxon>Rhabditina</taxon>
        <taxon>Rhabditomorpha</taxon>
        <taxon>Strongyloidea</taxon>
        <taxon>Ancylostomatidae</taxon>
        <taxon>Bunostominae</taxon>
        <taxon>Necator</taxon>
    </lineage>
</organism>
<evidence type="ECO:0000313" key="9">
    <source>
        <dbReference type="Proteomes" id="UP001303046"/>
    </source>
</evidence>
<reference evidence="8 9" key="1">
    <citation type="submission" date="2023-08" db="EMBL/GenBank/DDBJ databases">
        <title>A Necator americanus chromosomal reference genome.</title>
        <authorList>
            <person name="Ilik V."/>
            <person name="Petrzelkova K.J."/>
            <person name="Pardy F."/>
            <person name="Fuh T."/>
            <person name="Niatou-Singa F.S."/>
            <person name="Gouil Q."/>
            <person name="Baker L."/>
            <person name="Ritchie M.E."/>
            <person name="Jex A.R."/>
            <person name="Gazzola D."/>
            <person name="Li H."/>
            <person name="Toshio Fujiwara R."/>
            <person name="Zhan B."/>
            <person name="Aroian R.V."/>
            <person name="Pafco B."/>
            <person name="Schwarz E.M."/>
        </authorList>
    </citation>
    <scope>NUCLEOTIDE SEQUENCE [LARGE SCALE GENOMIC DNA]</scope>
    <source>
        <strain evidence="8 9">Aroian</strain>
        <tissue evidence="8">Whole animal</tissue>
    </source>
</reference>
<evidence type="ECO:0000256" key="5">
    <source>
        <dbReference type="ARBA" id="ARBA00044677"/>
    </source>
</evidence>
<accession>A0ABR1DFN6</accession>
<comment type="catalytic activity">
    <reaction evidence="5">
        <text>ssDNA + n NTP = ssDNA/pppN(pN)n-1 hybrid + (n-1) diphosphate.</text>
        <dbReference type="EC" id="2.7.7.102"/>
    </reaction>
</comment>
<evidence type="ECO:0000256" key="2">
    <source>
        <dbReference type="ARBA" id="ARBA00012417"/>
    </source>
</evidence>
<dbReference type="EC" id="2.7.7.102" evidence="6"/>
<dbReference type="InterPro" id="IPR044917">
    <property type="entry name" value="PRIMPOL"/>
</dbReference>
<evidence type="ECO:0000256" key="6">
    <source>
        <dbReference type="ARBA" id="ARBA00044768"/>
    </source>
</evidence>
<evidence type="ECO:0000256" key="1">
    <source>
        <dbReference type="ARBA" id="ARBA00009762"/>
    </source>
</evidence>
<sequence>MKGVLIAESQPNLSPAVQPAIQKTTDQTCWHSSEQSLFTSGMEELANSSGECTEVNGVHRQVNIWFAIFKQTKKMALPSKISTRSSSHVDPDDSFNDSMHLNDSWFYGPPKKKQAMSPIVAKGGTSGASSREGFKRASLVEKSLGEMETFPKQRLALAKLDESSKIFKNSRVFSFECSKDSTGERRYLVSTLERFWAWYSSLKERHLYELITESTPCRLYFDLEYSKDTNPNIDHEVAYQFFMNTLKRQLKFEYDMEVEPDKDFLVLDSSTDSKFSAHVICHLPNGYLIPSNTHIRPFCSRLHDVLLKNPAVKIWNTDGTKETVLFDSAVYTKNRNFRLYLSSKLGKSTVLMLADYCKFYGSSNPSDRQIFFDSLCVPANAEEFPVLKLLEIKDHEEVKLCQNRVLSVAKMKECSGPSPYPQLDEFMLMIWRKWNQSVYIRQWRSAVNDQGIITSITYYPAKCRFCFNIGREHKSNGTYWNVNLERNDFCQKCFDVECRGISSNLFPLPSFIVNSLHKSGGHLGDSADPNTSDDDGITSFLNESVTELNEFFTKWDEVFEQQ</sequence>
<comment type="similarity">
    <text evidence="1">Belongs to the eukaryotic-type primase small subunit family.</text>
</comment>
<dbReference type="PANTHER" id="PTHR31399:SF0">
    <property type="entry name" value="DNA-DIRECTED PRIMASE_POLYMERASE PROTEIN"/>
    <property type="match status" value="1"/>
</dbReference>
<comment type="caution">
    <text evidence="8">The sequence shown here is derived from an EMBL/GenBank/DDBJ whole genome shotgun (WGS) entry which is preliminary data.</text>
</comment>
<gene>
    <name evidence="8" type="primary">Necator_chrIV.g15024</name>
    <name evidence="8" type="ORF">RB195_001729</name>
</gene>
<protein>
    <recommendedName>
        <fullName evidence="4">DNA-directed primase/polymerase protein</fullName>
        <ecNumber evidence="6">2.7.7.102</ecNumber>
        <ecNumber evidence="2">2.7.7.7</ecNumber>
    </recommendedName>
</protein>
<keyword evidence="3" id="KW-0548">Nucleotidyltransferase</keyword>
<dbReference type="EC" id="2.7.7.7" evidence="2"/>
<dbReference type="Proteomes" id="UP001303046">
    <property type="component" value="Unassembled WGS sequence"/>
</dbReference>
<name>A0ABR1DFN6_NECAM</name>
<comment type="catalytic activity">
    <reaction evidence="7">
        <text>DNA(n) + a 2'-deoxyribonucleoside 5'-triphosphate = DNA(n+1) + diphosphate</text>
        <dbReference type="Rhea" id="RHEA:22508"/>
        <dbReference type="Rhea" id="RHEA-COMP:17339"/>
        <dbReference type="Rhea" id="RHEA-COMP:17340"/>
        <dbReference type="ChEBI" id="CHEBI:33019"/>
        <dbReference type="ChEBI" id="CHEBI:61560"/>
        <dbReference type="ChEBI" id="CHEBI:173112"/>
        <dbReference type="EC" id="2.7.7.7"/>
    </reaction>
    <physiologicalReaction direction="left-to-right" evidence="7">
        <dbReference type="Rhea" id="RHEA:22509"/>
    </physiologicalReaction>
</comment>
<evidence type="ECO:0000256" key="7">
    <source>
        <dbReference type="ARBA" id="ARBA00047303"/>
    </source>
</evidence>
<dbReference type="EMBL" id="JAVFWL010000004">
    <property type="protein sequence ID" value="KAK6749301.1"/>
    <property type="molecule type" value="Genomic_DNA"/>
</dbReference>
<keyword evidence="3" id="KW-0239">DNA-directed DNA polymerase</keyword>
<dbReference type="PANTHER" id="PTHR31399">
    <property type="entry name" value="DNA-DIRECTED PRIMASE / POLYMERASE PROTEIN"/>
    <property type="match status" value="1"/>
</dbReference>
<evidence type="ECO:0000256" key="3">
    <source>
        <dbReference type="ARBA" id="ARBA00022932"/>
    </source>
</evidence>
<dbReference type="Pfam" id="PF03121">
    <property type="entry name" value="Herpes_UL52"/>
    <property type="match status" value="1"/>
</dbReference>